<proteinExistence type="predicted"/>
<accession>A0AB37YUH1</accession>
<reference evidence="1 2" key="1">
    <citation type="submission" date="2016-08" db="EMBL/GenBank/DDBJ databases">
        <authorList>
            <person name="Loux V."/>
            <person name="Rue O."/>
        </authorList>
    </citation>
    <scope>NUCLEOTIDE SEQUENCE [LARGE SCALE GENOMIC DNA]</scope>
    <source>
        <strain evidence="1 2">WSBC_10311</strain>
    </source>
</reference>
<evidence type="ECO:0000313" key="1">
    <source>
        <dbReference type="EMBL" id="SCC42424.1"/>
    </source>
</evidence>
<dbReference type="Proteomes" id="UP000195728">
    <property type="component" value="Unassembled WGS sequence"/>
</dbReference>
<sequence length="57" mass="6658">MLTNRPFPNLYAQKFIGALEFASIRDFGVCGLLVRQNGAYIFKTHRRLVESWRRAID</sequence>
<dbReference type="EMBL" id="FMBG01000014">
    <property type="protein sequence ID" value="SCC42424.1"/>
    <property type="molecule type" value="Genomic_DNA"/>
</dbReference>
<gene>
    <name evidence="1" type="ORF">BC10311_03183</name>
</gene>
<evidence type="ECO:0000313" key="2">
    <source>
        <dbReference type="Proteomes" id="UP000195728"/>
    </source>
</evidence>
<dbReference type="AlphaFoldDB" id="A0AB37YUH1"/>
<name>A0AB37YUH1_9BACI</name>
<comment type="caution">
    <text evidence="1">The sequence shown here is derived from an EMBL/GenBank/DDBJ whole genome shotgun (WGS) entry which is preliminary data.</text>
</comment>
<protein>
    <submittedName>
        <fullName evidence="1">Uncharacterized protein</fullName>
    </submittedName>
</protein>
<organism evidence="1 2">
    <name type="scientific">Bacillus wiedmannii</name>
    <dbReference type="NCBI Taxonomy" id="1890302"/>
    <lineage>
        <taxon>Bacteria</taxon>
        <taxon>Bacillati</taxon>
        <taxon>Bacillota</taxon>
        <taxon>Bacilli</taxon>
        <taxon>Bacillales</taxon>
        <taxon>Bacillaceae</taxon>
        <taxon>Bacillus</taxon>
        <taxon>Bacillus cereus group</taxon>
    </lineage>
</organism>